<evidence type="ECO:0000256" key="1">
    <source>
        <dbReference type="ARBA" id="ARBA00000085"/>
    </source>
</evidence>
<dbReference type="SUPFAM" id="SSF47384">
    <property type="entry name" value="Homodimeric domain of signal transducing histidine kinase"/>
    <property type="match status" value="1"/>
</dbReference>
<dbReference type="InterPro" id="IPR036890">
    <property type="entry name" value="HATPase_C_sf"/>
</dbReference>
<dbReference type="Gene3D" id="1.10.287.130">
    <property type="match status" value="1"/>
</dbReference>
<keyword evidence="7" id="KW-1133">Transmembrane helix</keyword>
<dbReference type="AlphaFoldDB" id="A0A6L3ZHS9"/>
<dbReference type="PANTHER" id="PTHR43711">
    <property type="entry name" value="TWO-COMPONENT HISTIDINE KINASE"/>
    <property type="match status" value="1"/>
</dbReference>
<comment type="caution">
    <text evidence="9">The sequence shown here is derived from an EMBL/GenBank/DDBJ whole genome shotgun (WGS) entry which is preliminary data.</text>
</comment>
<evidence type="ECO:0000256" key="6">
    <source>
        <dbReference type="ARBA" id="ARBA00023012"/>
    </source>
</evidence>
<dbReference type="CDD" id="cd00082">
    <property type="entry name" value="HisKA"/>
    <property type="match status" value="1"/>
</dbReference>
<comment type="catalytic activity">
    <reaction evidence="1">
        <text>ATP + protein L-histidine = ADP + protein N-phospho-L-histidine.</text>
        <dbReference type="EC" id="2.7.13.3"/>
    </reaction>
</comment>
<keyword evidence="10" id="KW-1185">Reference proteome</keyword>
<sequence length="518" mass="59306">MTNNNSKILIGFITAALIGSIVVQVYLFSNAVEVRKARFDSEVMEAMRTTGEDLEDLDAKRIIEQEENFRPWLQSQIPHVFQVDSAINPNILDRDEIQFLDSTGFYTFSFQADTTYYSPAGPYRVEVSQEGSGKRSDDGKIHLQQAQMHRVEEKVLMMDTVLQMFVRNTMREYVPIGRRFDLDAVDSVLKSELEDKGIASNFEFALSEDGEFSSLISEDFESYLPSYKVQVLRNDLWDKPVYLHVQLPNKMNEVYSSMWTMVALSLVFTLGVVITFWTTIRQMLKQKKISSIKSDFINNMTHEFKTPLATINLAIDALNSPKLQNDPEKRAHYTQIIRNENQRMHKQVEHVLRMSLLDKDEISLERENISLSDLIEGAKSHLELTVEQRGGFIQYNPHGLEDEKVNVDHHHFSNVLINIIDNAVKYSMEPPHIRIDTELSNSYVVISISDNGIGMSREVREHIFDRFYRAESGNVHTVKGHGLGLAYAKEIIDRHGGKIEVKSTVGEGSTFVITLERS</sequence>
<evidence type="ECO:0000259" key="8">
    <source>
        <dbReference type="PROSITE" id="PS50109"/>
    </source>
</evidence>
<dbReference type="CDD" id="cd00075">
    <property type="entry name" value="HATPase"/>
    <property type="match status" value="1"/>
</dbReference>
<evidence type="ECO:0000256" key="3">
    <source>
        <dbReference type="ARBA" id="ARBA00022553"/>
    </source>
</evidence>
<dbReference type="Pfam" id="PF00512">
    <property type="entry name" value="HisKA"/>
    <property type="match status" value="1"/>
</dbReference>
<evidence type="ECO:0000313" key="10">
    <source>
        <dbReference type="Proteomes" id="UP000484164"/>
    </source>
</evidence>
<dbReference type="InterPro" id="IPR050736">
    <property type="entry name" value="Sensor_HK_Regulatory"/>
</dbReference>
<dbReference type="EC" id="2.7.13.3" evidence="2"/>
<proteinExistence type="predicted"/>
<dbReference type="InterPro" id="IPR036097">
    <property type="entry name" value="HisK_dim/P_sf"/>
</dbReference>
<reference evidence="9 10" key="1">
    <citation type="submission" date="2019-10" db="EMBL/GenBank/DDBJ databases">
        <title>Genome sequence of Phaeocystidibacter marisrubri JCM30614 (type strain).</title>
        <authorList>
            <person name="Bowman J.P."/>
        </authorList>
    </citation>
    <scope>NUCLEOTIDE SEQUENCE [LARGE SCALE GENOMIC DNA]</scope>
    <source>
        <strain evidence="9 10">JCM 30614</strain>
    </source>
</reference>
<dbReference type="EMBL" id="WBVQ01000001">
    <property type="protein sequence ID" value="KAB2817576.1"/>
    <property type="molecule type" value="Genomic_DNA"/>
</dbReference>
<keyword evidence="4" id="KW-0808">Transferase</keyword>
<keyword evidence="7" id="KW-0812">Transmembrane</keyword>
<keyword evidence="5 9" id="KW-0418">Kinase</keyword>
<keyword evidence="3" id="KW-0597">Phosphoprotein</keyword>
<dbReference type="SMART" id="SM00388">
    <property type="entry name" value="HisKA"/>
    <property type="match status" value="1"/>
</dbReference>
<dbReference type="SUPFAM" id="SSF55874">
    <property type="entry name" value="ATPase domain of HSP90 chaperone/DNA topoisomerase II/histidine kinase"/>
    <property type="match status" value="1"/>
</dbReference>
<accession>A0A6L3ZHS9</accession>
<dbReference type="InterPro" id="IPR003594">
    <property type="entry name" value="HATPase_dom"/>
</dbReference>
<evidence type="ECO:0000256" key="5">
    <source>
        <dbReference type="ARBA" id="ARBA00022777"/>
    </source>
</evidence>
<dbReference type="InterPro" id="IPR004358">
    <property type="entry name" value="Sig_transdc_His_kin-like_C"/>
</dbReference>
<feature type="transmembrane region" description="Helical" evidence="7">
    <location>
        <begin position="7"/>
        <end position="28"/>
    </location>
</feature>
<dbReference type="PANTHER" id="PTHR43711:SF26">
    <property type="entry name" value="SENSOR HISTIDINE KINASE RCSC"/>
    <property type="match status" value="1"/>
</dbReference>
<gene>
    <name evidence="9" type="ORF">F8C82_04025</name>
</gene>
<name>A0A6L3ZHS9_9FLAO</name>
<evidence type="ECO:0000256" key="2">
    <source>
        <dbReference type="ARBA" id="ARBA00012438"/>
    </source>
</evidence>
<evidence type="ECO:0000256" key="7">
    <source>
        <dbReference type="SAM" id="Phobius"/>
    </source>
</evidence>
<dbReference type="InterPro" id="IPR005467">
    <property type="entry name" value="His_kinase_dom"/>
</dbReference>
<evidence type="ECO:0000313" key="9">
    <source>
        <dbReference type="EMBL" id="KAB2817576.1"/>
    </source>
</evidence>
<dbReference type="SMART" id="SM00387">
    <property type="entry name" value="HATPase_c"/>
    <property type="match status" value="1"/>
</dbReference>
<keyword evidence="7" id="KW-0472">Membrane</keyword>
<dbReference type="FunFam" id="3.30.565.10:FF:000006">
    <property type="entry name" value="Sensor histidine kinase WalK"/>
    <property type="match status" value="1"/>
</dbReference>
<dbReference type="Gene3D" id="3.30.565.10">
    <property type="entry name" value="Histidine kinase-like ATPase, C-terminal domain"/>
    <property type="match status" value="1"/>
</dbReference>
<evidence type="ECO:0000256" key="4">
    <source>
        <dbReference type="ARBA" id="ARBA00022679"/>
    </source>
</evidence>
<dbReference type="RefSeq" id="WP_151692222.1">
    <property type="nucleotide sequence ID" value="NZ_BMGX01000002.1"/>
</dbReference>
<organism evidence="9 10">
    <name type="scientific">Phaeocystidibacter marisrubri</name>
    <dbReference type="NCBI Taxonomy" id="1577780"/>
    <lineage>
        <taxon>Bacteria</taxon>
        <taxon>Pseudomonadati</taxon>
        <taxon>Bacteroidota</taxon>
        <taxon>Flavobacteriia</taxon>
        <taxon>Flavobacteriales</taxon>
        <taxon>Phaeocystidibacteraceae</taxon>
        <taxon>Phaeocystidibacter</taxon>
    </lineage>
</organism>
<feature type="transmembrane region" description="Helical" evidence="7">
    <location>
        <begin position="258"/>
        <end position="280"/>
    </location>
</feature>
<dbReference type="PROSITE" id="PS50109">
    <property type="entry name" value="HIS_KIN"/>
    <property type="match status" value="1"/>
</dbReference>
<dbReference type="InterPro" id="IPR003661">
    <property type="entry name" value="HisK_dim/P_dom"/>
</dbReference>
<protein>
    <recommendedName>
        <fullName evidence="2">histidine kinase</fullName>
        <ecNumber evidence="2">2.7.13.3</ecNumber>
    </recommendedName>
</protein>
<dbReference type="Pfam" id="PF02518">
    <property type="entry name" value="HATPase_c"/>
    <property type="match status" value="1"/>
</dbReference>
<dbReference type="GO" id="GO:0000155">
    <property type="term" value="F:phosphorelay sensor kinase activity"/>
    <property type="evidence" value="ECO:0007669"/>
    <property type="project" value="InterPro"/>
</dbReference>
<feature type="domain" description="Histidine kinase" evidence="8">
    <location>
        <begin position="299"/>
        <end position="518"/>
    </location>
</feature>
<dbReference type="OrthoDB" id="1933776at2"/>
<dbReference type="PRINTS" id="PR00344">
    <property type="entry name" value="BCTRLSENSOR"/>
</dbReference>
<keyword evidence="6" id="KW-0902">Two-component regulatory system</keyword>
<dbReference type="Proteomes" id="UP000484164">
    <property type="component" value="Unassembled WGS sequence"/>
</dbReference>